<dbReference type="GO" id="GO:0006355">
    <property type="term" value="P:regulation of DNA-templated transcription"/>
    <property type="evidence" value="ECO:0007669"/>
    <property type="project" value="InterPro"/>
</dbReference>
<dbReference type="Proteomes" id="UP000185696">
    <property type="component" value="Unassembled WGS sequence"/>
</dbReference>
<keyword evidence="7" id="KW-1185">Reference proteome</keyword>
<reference evidence="6 7" key="1">
    <citation type="submission" date="2016-12" db="EMBL/GenBank/DDBJ databases">
        <title>The draft genome sequence of Actinophytocola xinjiangensis.</title>
        <authorList>
            <person name="Wang W."/>
            <person name="Yuan L."/>
        </authorList>
    </citation>
    <scope>NUCLEOTIDE SEQUENCE [LARGE SCALE GENOMIC DNA]</scope>
    <source>
        <strain evidence="6 7">CGMCC 4.4663</strain>
    </source>
</reference>
<dbReference type="Gene3D" id="1.10.10.10">
    <property type="entry name" value="Winged helix-like DNA-binding domain superfamily/Winged helix DNA-binding domain"/>
    <property type="match status" value="1"/>
</dbReference>
<dbReference type="PROSITE" id="PS51755">
    <property type="entry name" value="OMPR_PHOB"/>
    <property type="match status" value="1"/>
</dbReference>
<evidence type="ECO:0000256" key="4">
    <source>
        <dbReference type="PROSITE-ProRule" id="PRU01091"/>
    </source>
</evidence>
<evidence type="ECO:0000256" key="1">
    <source>
        <dbReference type="ARBA" id="ARBA00005820"/>
    </source>
</evidence>
<accession>A0A7Z0WE03</accession>
<evidence type="ECO:0000259" key="5">
    <source>
        <dbReference type="PROSITE" id="PS51755"/>
    </source>
</evidence>
<organism evidence="6 7">
    <name type="scientific">Actinophytocola xinjiangensis</name>
    <dbReference type="NCBI Taxonomy" id="485602"/>
    <lineage>
        <taxon>Bacteria</taxon>
        <taxon>Bacillati</taxon>
        <taxon>Actinomycetota</taxon>
        <taxon>Actinomycetes</taxon>
        <taxon>Pseudonocardiales</taxon>
        <taxon>Pseudonocardiaceae</taxon>
    </lineage>
</organism>
<dbReference type="SUPFAM" id="SSF48452">
    <property type="entry name" value="TPR-like"/>
    <property type="match status" value="2"/>
</dbReference>
<dbReference type="InterPro" id="IPR016032">
    <property type="entry name" value="Sig_transdc_resp-reg_C-effctor"/>
</dbReference>
<feature type="repeat" description="TPR" evidence="3">
    <location>
        <begin position="769"/>
        <end position="802"/>
    </location>
</feature>
<dbReference type="GO" id="GO:0043531">
    <property type="term" value="F:ADP binding"/>
    <property type="evidence" value="ECO:0007669"/>
    <property type="project" value="InterPro"/>
</dbReference>
<dbReference type="PROSITE" id="PS50005">
    <property type="entry name" value="TPR"/>
    <property type="match status" value="1"/>
</dbReference>
<dbReference type="InterPro" id="IPR019734">
    <property type="entry name" value="TPR_rpt"/>
</dbReference>
<evidence type="ECO:0000313" key="6">
    <source>
        <dbReference type="EMBL" id="OLF05081.1"/>
    </source>
</evidence>
<dbReference type="SMART" id="SM00028">
    <property type="entry name" value="TPR"/>
    <property type="match status" value="4"/>
</dbReference>
<dbReference type="InterPro" id="IPR001867">
    <property type="entry name" value="OmpR/PhoB-type_DNA-bd"/>
</dbReference>
<dbReference type="GO" id="GO:0000160">
    <property type="term" value="P:phosphorelay signal transduction system"/>
    <property type="evidence" value="ECO:0007669"/>
    <property type="project" value="InterPro"/>
</dbReference>
<dbReference type="GO" id="GO:0003677">
    <property type="term" value="F:DNA binding"/>
    <property type="evidence" value="ECO:0007669"/>
    <property type="project" value="UniProtKB-UniRule"/>
</dbReference>
<dbReference type="Gene3D" id="1.25.40.10">
    <property type="entry name" value="Tetratricopeptide repeat domain"/>
    <property type="match status" value="2"/>
</dbReference>
<evidence type="ECO:0000256" key="2">
    <source>
        <dbReference type="ARBA" id="ARBA00023125"/>
    </source>
</evidence>
<dbReference type="PRINTS" id="PR00364">
    <property type="entry name" value="DISEASERSIST"/>
</dbReference>
<dbReference type="InterPro" id="IPR005158">
    <property type="entry name" value="BTAD"/>
</dbReference>
<evidence type="ECO:0000256" key="3">
    <source>
        <dbReference type="PROSITE-ProRule" id="PRU00339"/>
    </source>
</evidence>
<dbReference type="AlphaFoldDB" id="A0A7Z0WE03"/>
<protein>
    <recommendedName>
        <fullName evidence="5">OmpR/PhoB-type domain-containing protein</fullName>
    </recommendedName>
</protein>
<dbReference type="EMBL" id="MSIF01000033">
    <property type="protein sequence ID" value="OLF05081.1"/>
    <property type="molecule type" value="Genomic_DNA"/>
</dbReference>
<feature type="DNA-binding region" description="OmpR/PhoB-type" evidence="4">
    <location>
        <begin position="1"/>
        <end position="66"/>
    </location>
</feature>
<dbReference type="InterPro" id="IPR036388">
    <property type="entry name" value="WH-like_DNA-bd_sf"/>
</dbReference>
<proteinExistence type="inferred from homology"/>
<dbReference type="Pfam" id="PF13181">
    <property type="entry name" value="TPR_8"/>
    <property type="match status" value="1"/>
</dbReference>
<evidence type="ECO:0000313" key="7">
    <source>
        <dbReference type="Proteomes" id="UP000185696"/>
    </source>
</evidence>
<dbReference type="Pfam" id="PF03704">
    <property type="entry name" value="BTAD"/>
    <property type="match status" value="1"/>
</dbReference>
<dbReference type="InterPro" id="IPR011990">
    <property type="entry name" value="TPR-like_helical_dom_sf"/>
</dbReference>
<dbReference type="PANTHER" id="PTHR47691:SF3">
    <property type="entry name" value="HTH-TYPE TRANSCRIPTIONAL REGULATOR RV0890C-RELATED"/>
    <property type="match status" value="1"/>
</dbReference>
<dbReference type="InterPro" id="IPR027417">
    <property type="entry name" value="P-loop_NTPase"/>
</dbReference>
<keyword evidence="2 4" id="KW-0238">DNA-binding</keyword>
<dbReference type="SUPFAM" id="SSF46894">
    <property type="entry name" value="C-terminal effector domain of the bipartite response regulators"/>
    <property type="match status" value="1"/>
</dbReference>
<comment type="similarity">
    <text evidence="1">Belongs to the AfsR/DnrI/RedD regulatory family.</text>
</comment>
<keyword evidence="3" id="KW-0802">TPR repeat</keyword>
<sequence>MLATLLIGANDTVSLAHLCEAVWDVPPVAAESNVRTYVAKIRRQLAEVDPDAERLVTRRRGYQLTVHPGELDLAEFEEHVEHGRDASGGGDWFGAAAAFAAALDLWHGRPFENLEPGPVLRAERTRLEERHLTAAEGLARARIELGRHDSAVAELRQLVDEHPTREELAALLMLALHGTGRQAEALDVFAQARARLVGELGIEPGERLRAAQQTVLAGGQAEVAAEPAPVVTVSAHHQLPMDIADFTGREATLETLYRQVDRADVESVAICVIEGMAGVGKTRFAVHAAHELVRRGRYGDVQLWADLRGFDPESPPVEPAGLLERFLKLLGVPRDQIPDGVEERAALYRDRLAGRKALVLLDNAVDEAQVRPLLPGTAGCLVLVTSRRTLPDLDGAGLVRLDLFSTTEAVALFARIAGESRVAAEPAVAARVVSLCGHLPLAVTIAAQRLHNRSTWTVGDLGGRLEASTGRLDQLHGRSRAVRAVFDLSYRALEPATRWVFRLLGLHPADDFTADSVAALADLSPVAADAILEMLCEEHLLHEVAPGRYRLHDLVRLYARSRTHTEESDVDRQAAVRRLLDWYLHAAAAASRRLNPDGRPVPLDPGRAPAHLPDLGSYAEALTWCEAERGNLVAVVRVAAERGEHTIAWKLPCAMLSFLYLRKHWDDWVATHLVALASADRAGDTAGMARVLNGLGVVYSDLGRLTDAIGCHRAGVSLFGEIGDIVGAAWNFNNLGVAYDNDQDYEAAADCYRNAVPLFREAGNRHGESIALSNLGDAYRELGRYDAALERMSAALDIQHDTGDRPAQRFTLCSLGDLYRDTARPQRARDSYQQALAISRELGDRRGVAKLLGRLGDLWVVLGRPEVGRELLAEAREILVDLDAPEADLSQRLPTDEPTALPG</sequence>
<name>A0A7Z0WE03_9PSEU</name>
<dbReference type="SUPFAM" id="SSF52540">
    <property type="entry name" value="P-loop containing nucleoside triphosphate hydrolases"/>
    <property type="match status" value="1"/>
</dbReference>
<comment type="caution">
    <text evidence="6">The sequence shown here is derived from an EMBL/GenBank/DDBJ whole genome shotgun (WGS) entry which is preliminary data.</text>
</comment>
<dbReference type="SMART" id="SM01043">
    <property type="entry name" value="BTAD"/>
    <property type="match status" value="1"/>
</dbReference>
<dbReference type="Pfam" id="PF13424">
    <property type="entry name" value="TPR_12"/>
    <property type="match status" value="1"/>
</dbReference>
<dbReference type="PANTHER" id="PTHR47691">
    <property type="entry name" value="REGULATOR-RELATED"/>
    <property type="match status" value="1"/>
</dbReference>
<gene>
    <name evidence="6" type="ORF">BLA60_37495</name>
</gene>
<dbReference type="CDD" id="cd15831">
    <property type="entry name" value="BTAD"/>
    <property type="match status" value="1"/>
</dbReference>
<feature type="domain" description="OmpR/PhoB-type" evidence="5">
    <location>
        <begin position="1"/>
        <end position="66"/>
    </location>
</feature>